<gene>
    <name evidence="2" type="ORF">theurythT_17100</name>
</gene>
<name>A0ABQ6H241_9GAMM</name>
<dbReference type="RefSeq" id="WP_284207623.1">
    <property type="nucleotide sequence ID" value="NZ_BSSU01000008.1"/>
</dbReference>
<evidence type="ECO:0008006" key="4">
    <source>
        <dbReference type="Google" id="ProtNLM"/>
    </source>
</evidence>
<sequence length="111" mass="12612">MAVINCPACSKKISDKAAECSHCGLEIANASGDRLTHIRKVNRIQRAQTLLNQSFIAMLLFCAGFLGIFWYDDMQASWQYLLSMIICVVGFFGYIITRIRLIIFKRTSKEL</sequence>
<keyword evidence="1" id="KW-0812">Transmembrane</keyword>
<keyword evidence="3" id="KW-1185">Reference proteome</keyword>
<dbReference type="Proteomes" id="UP001157133">
    <property type="component" value="Unassembled WGS sequence"/>
</dbReference>
<dbReference type="EMBL" id="BSSU01000008">
    <property type="protein sequence ID" value="GLX82258.1"/>
    <property type="molecule type" value="Genomic_DNA"/>
</dbReference>
<feature type="transmembrane region" description="Helical" evidence="1">
    <location>
        <begin position="50"/>
        <end position="71"/>
    </location>
</feature>
<evidence type="ECO:0000313" key="3">
    <source>
        <dbReference type="Proteomes" id="UP001157133"/>
    </source>
</evidence>
<keyword evidence="1" id="KW-1133">Transmembrane helix</keyword>
<proteinExistence type="predicted"/>
<evidence type="ECO:0000256" key="1">
    <source>
        <dbReference type="SAM" id="Phobius"/>
    </source>
</evidence>
<organism evidence="2 3">
    <name type="scientific">Thalassotalea eurytherma</name>
    <dbReference type="NCBI Taxonomy" id="1144278"/>
    <lineage>
        <taxon>Bacteria</taxon>
        <taxon>Pseudomonadati</taxon>
        <taxon>Pseudomonadota</taxon>
        <taxon>Gammaproteobacteria</taxon>
        <taxon>Alteromonadales</taxon>
        <taxon>Colwelliaceae</taxon>
        <taxon>Thalassotalea</taxon>
    </lineage>
</organism>
<reference evidence="2 3" key="1">
    <citation type="submission" date="2023-03" db="EMBL/GenBank/DDBJ databases">
        <title>Draft genome sequence of Thalassotalea eurytherma JCM 18482T.</title>
        <authorList>
            <person name="Sawabe T."/>
        </authorList>
    </citation>
    <scope>NUCLEOTIDE SEQUENCE [LARGE SCALE GENOMIC DNA]</scope>
    <source>
        <strain evidence="2 3">JCM 18482</strain>
    </source>
</reference>
<feature type="transmembrane region" description="Helical" evidence="1">
    <location>
        <begin position="77"/>
        <end position="96"/>
    </location>
</feature>
<accession>A0ABQ6H241</accession>
<evidence type="ECO:0000313" key="2">
    <source>
        <dbReference type="EMBL" id="GLX82258.1"/>
    </source>
</evidence>
<protein>
    <recommendedName>
        <fullName evidence="4">Zinc ribbon domain-containing protein</fullName>
    </recommendedName>
</protein>
<keyword evidence="1" id="KW-0472">Membrane</keyword>
<comment type="caution">
    <text evidence="2">The sequence shown here is derived from an EMBL/GenBank/DDBJ whole genome shotgun (WGS) entry which is preliminary data.</text>
</comment>